<dbReference type="OrthoDB" id="9816426at2"/>
<organism evidence="3 4">
    <name type="scientific">Virgibacillus indicus</name>
    <dbReference type="NCBI Taxonomy" id="2024554"/>
    <lineage>
        <taxon>Bacteria</taxon>
        <taxon>Bacillati</taxon>
        <taxon>Bacillota</taxon>
        <taxon>Bacilli</taxon>
        <taxon>Bacillales</taxon>
        <taxon>Bacillaceae</taxon>
        <taxon>Virgibacillus</taxon>
    </lineage>
</organism>
<feature type="domain" description="Flagellar Assembly Protein A N-terminal region" evidence="2">
    <location>
        <begin position="8"/>
        <end position="176"/>
    </location>
</feature>
<dbReference type="AlphaFoldDB" id="A0A265NGA3"/>
<keyword evidence="1" id="KW-0175">Coiled coil</keyword>
<keyword evidence="4" id="KW-1185">Reference proteome</keyword>
<dbReference type="InterPro" id="IPR005646">
    <property type="entry name" value="FapA"/>
</dbReference>
<feature type="coiled-coil region" evidence="1">
    <location>
        <begin position="337"/>
        <end position="403"/>
    </location>
</feature>
<evidence type="ECO:0000259" key="2">
    <source>
        <dbReference type="Pfam" id="PF20250"/>
    </source>
</evidence>
<dbReference type="EMBL" id="NPMS01000001">
    <property type="protein sequence ID" value="OZU90296.1"/>
    <property type="molecule type" value="Genomic_DNA"/>
</dbReference>
<dbReference type="InterPro" id="IPR046865">
    <property type="entry name" value="FapA_b_solenoid"/>
</dbReference>
<comment type="caution">
    <text evidence="3">The sequence shown here is derived from an EMBL/GenBank/DDBJ whole genome shotgun (WGS) entry which is preliminary data.</text>
</comment>
<accession>A0A265NGA3</accession>
<dbReference type="PANTHER" id="PTHR38032">
    <property type="entry name" value="POLYMERASE-RELATED"/>
    <property type="match status" value="1"/>
</dbReference>
<dbReference type="PANTHER" id="PTHR38032:SF1">
    <property type="entry name" value="RNA-BINDING PROTEIN KHPB N-TERMINAL DOMAIN-CONTAINING PROTEIN"/>
    <property type="match status" value="1"/>
</dbReference>
<dbReference type="Pfam" id="PF20250">
    <property type="entry name" value="FapA_N"/>
    <property type="match status" value="1"/>
</dbReference>
<proteinExistence type="predicted"/>
<dbReference type="Proteomes" id="UP000216498">
    <property type="component" value="Unassembled WGS sequence"/>
</dbReference>
<name>A0A265NGA3_9BACI</name>
<evidence type="ECO:0000313" key="4">
    <source>
        <dbReference type="Proteomes" id="UP000216498"/>
    </source>
</evidence>
<reference evidence="3 4" key="1">
    <citation type="submission" date="2017-08" db="EMBL/GenBank/DDBJ databases">
        <title>Virgibacillus indicus sp. nov. and Virgibacillus profoundi sp. nov, two moderately halophilic bacteria isolated from marine sediment by using the Microfluidic Streak Plate.</title>
        <authorList>
            <person name="Xu B."/>
            <person name="Hu B."/>
            <person name="Wang J."/>
            <person name="Zhu Y."/>
            <person name="Huang L."/>
            <person name="Du W."/>
            <person name="Huang Y."/>
        </authorList>
    </citation>
    <scope>NUCLEOTIDE SEQUENCE [LARGE SCALE GENOMIC DNA]</scope>
    <source>
        <strain evidence="3 4">IO3-P2-C2</strain>
    </source>
</reference>
<gene>
    <name evidence="3" type="ORF">CIL03_03885</name>
</gene>
<evidence type="ECO:0000313" key="3">
    <source>
        <dbReference type="EMBL" id="OZU90296.1"/>
    </source>
</evidence>
<evidence type="ECO:0000256" key="1">
    <source>
        <dbReference type="SAM" id="Coils"/>
    </source>
</evidence>
<dbReference type="InterPro" id="IPR046866">
    <property type="entry name" value="FapA_N"/>
</dbReference>
<dbReference type="RefSeq" id="WP_094883893.1">
    <property type="nucleotide sequence ID" value="NZ_NPMS01000001.1"/>
</dbReference>
<sequence length="454" mass="50477">MELLKAYINMTVSDDKMTAQLDCTEDYQADSELEAAHIQQLLMENKVVFGIDQEMIKQIAAGLPSESFPVTVAQGQPAVNGTDGNINYEIKYTSEIDRSPDWNFRDVMHIPSVQKGQKLARLIHPTAGEDGINVFGAKLSAVPGTPVLKRAGKNVVFRKEDNSFYAVSDGQLSVSDKYIQIHPVYEVNETLSMKNGNLDFVGTIIIRGDVPSGYTVKAGGDIKIHGMVEAASVTAAGSIYISEGISGQKKGFLKANENINIGYVNQGIVYVGNNLYVENSILHSECTAENHVFCQQGNIIGGMLSAGKTVEAKDIGNRLSTKTEVIFGVNKGIYDKERNLLAKKKELQETLEKLDTLGDKLKRQDSTNNSKLRITILRQRNSYNKTKEQIEEISQVLEQMNSHIGSEKEARLIVRNYIYQNAIITFGKYKRIIKTEHHFVQARLSQNEIIIHSM</sequence>
<protein>
    <recommendedName>
        <fullName evidence="2">Flagellar Assembly Protein A N-terminal region domain-containing protein</fullName>
    </recommendedName>
</protein>
<dbReference type="Pfam" id="PF03961">
    <property type="entry name" value="FapA"/>
    <property type="match status" value="1"/>
</dbReference>